<name>A0ABW5EHH4_9GAMM</name>
<dbReference type="SFLD" id="SFLDG01129">
    <property type="entry name" value="C1.5:_HAD__Beta-PGM__Phosphata"/>
    <property type="match status" value="1"/>
</dbReference>
<dbReference type="Proteomes" id="UP001597425">
    <property type="component" value="Unassembled WGS sequence"/>
</dbReference>
<protein>
    <submittedName>
        <fullName evidence="1">HAD family hydrolase</fullName>
    </submittedName>
</protein>
<dbReference type="SFLD" id="SFLDS00003">
    <property type="entry name" value="Haloacid_Dehalogenase"/>
    <property type="match status" value="1"/>
</dbReference>
<dbReference type="SUPFAM" id="SSF56784">
    <property type="entry name" value="HAD-like"/>
    <property type="match status" value="1"/>
</dbReference>
<dbReference type="InterPro" id="IPR051806">
    <property type="entry name" value="HAD-like_SPP"/>
</dbReference>
<evidence type="ECO:0000313" key="2">
    <source>
        <dbReference type="Proteomes" id="UP001597425"/>
    </source>
</evidence>
<dbReference type="PANTHER" id="PTHR43481:SF4">
    <property type="entry name" value="GLYCEROL-1-PHOSPHATE PHOSPHOHYDROLASE 1-RELATED"/>
    <property type="match status" value="1"/>
</dbReference>
<dbReference type="PANTHER" id="PTHR43481">
    <property type="entry name" value="FRUCTOSE-1-PHOSPHATE PHOSPHATASE"/>
    <property type="match status" value="1"/>
</dbReference>
<accession>A0ABW5EHH4</accession>
<dbReference type="Gene3D" id="1.10.150.240">
    <property type="entry name" value="Putative phosphatase, domain 2"/>
    <property type="match status" value="1"/>
</dbReference>
<dbReference type="Pfam" id="PF00702">
    <property type="entry name" value="Hydrolase"/>
    <property type="match status" value="1"/>
</dbReference>
<dbReference type="GO" id="GO:0016787">
    <property type="term" value="F:hydrolase activity"/>
    <property type="evidence" value="ECO:0007669"/>
    <property type="project" value="UniProtKB-KW"/>
</dbReference>
<dbReference type="PRINTS" id="PR00413">
    <property type="entry name" value="HADHALOGNASE"/>
</dbReference>
<dbReference type="NCBIfam" id="TIGR01549">
    <property type="entry name" value="HAD-SF-IA-v1"/>
    <property type="match status" value="1"/>
</dbReference>
<dbReference type="NCBIfam" id="TIGR01509">
    <property type="entry name" value="HAD-SF-IA-v3"/>
    <property type="match status" value="1"/>
</dbReference>
<dbReference type="EMBL" id="JBHUJD010000021">
    <property type="protein sequence ID" value="MFD2311720.1"/>
    <property type="molecule type" value="Genomic_DNA"/>
</dbReference>
<sequence length="221" mass="24590">MPIKAILFDHDGTLVDSEPAHFEIWRTVLARYNTELSERQYRDIYAGVPARANALDMIARFSIAETPERLVEQKVVETREYLSRTAFPIMPDAREVTGHFHSQGLRMAIVTGSSQAVVAATTRTHQLAPYFETVVASDDVERNKPHPDGYRLAMQRLGVKADECLAIEDTEHGLMAAADAGIPCLVVPNAMSMQHDFSRATASFGGLAEVRSWVAEKFRQS</sequence>
<keyword evidence="1" id="KW-0378">Hydrolase</keyword>
<dbReference type="Gene3D" id="3.40.50.1000">
    <property type="entry name" value="HAD superfamily/HAD-like"/>
    <property type="match status" value="1"/>
</dbReference>
<proteinExistence type="predicted"/>
<evidence type="ECO:0000313" key="1">
    <source>
        <dbReference type="EMBL" id="MFD2311720.1"/>
    </source>
</evidence>
<organism evidence="1 2">
    <name type="scientific">Microbulbifer halophilus</name>
    <dbReference type="NCBI Taxonomy" id="453963"/>
    <lineage>
        <taxon>Bacteria</taxon>
        <taxon>Pseudomonadati</taxon>
        <taxon>Pseudomonadota</taxon>
        <taxon>Gammaproteobacteria</taxon>
        <taxon>Cellvibrionales</taxon>
        <taxon>Microbulbiferaceae</taxon>
        <taxon>Microbulbifer</taxon>
    </lineage>
</organism>
<comment type="caution">
    <text evidence="1">The sequence shown here is derived from an EMBL/GenBank/DDBJ whole genome shotgun (WGS) entry which is preliminary data.</text>
</comment>
<reference evidence="2" key="1">
    <citation type="journal article" date="2019" name="Int. J. Syst. Evol. Microbiol.">
        <title>The Global Catalogue of Microorganisms (GCM) 10K type strain sequencing project: providing services to taxonomists for standard genome sequencing and annotation.</title>
        <authorList>
            <consortium name="The Broad Institute Genomics Platform"/>
            <consortium name="The Broad Institute Genome Sequencing Center for Infectious Disease"/>
            <person name="Wu L."/>
            <person name="Ma J."/>
        </authorList>
    </citation>
    <scope>NUCLEOTIDE SEQUENCE [LARGE SCALE GENOMIC DNA]</scope>
    <source>
        <strain evidence="2">KCTC 12848</strain>
    </source>
</reference>
<dbReference type="SFLD" id="SFLDG01135">
    <property type="entry name" value="C1.5.6:_HAD__Beta-PGM__Phospha"/>
    <property type="match status" value="1"/>
</dbReference>
<gene>
    <name evidence="1" type="ORF">ACFSKX_14930</name>
</gene>
<dbReference type="InterPro" id="IPR006439">
    <property type="entry name" value="HAD-SF_hydro_IA"/>
</dbReference>
<dbReference type="InterPro" id="IPR023214">
    <property type="entry name" value="HAD_sf"/>
</dbReference>
<dbReference type="InterPro" id="IPR036412">
    <property type="entry name" value="HAD-like_sf"/>
</dbReference>
<keyword evidence="2" id="KW-1185">Reference proteome</keyword>
<dbReference type="InterPro" id="IPR023198">
    <property type="entry name" value="PGP-like_dom2"/>
</dbReference>
<dbReference type="RefSeq" id="WP_265721365.1">
    <property type="nucleotide sequence ID" value="NZ_JAPIVK010000010.1"/>
</dbReference>